<dbReference type="InterPro" id="IPR050597">
    <property type="entry name" value="Cytochrome_c_Oxidase_Subunit"/>
</dbReference>
<keyword evidence="3 4" id="KW-0408">Iron</keyword>
<feature type="domain" description="Cytochrome c" evidence="6">
    <location>
        <begin position="140"/>
        <end position="230"/>
    </location>
</feature>
<dbReference type="EMBL" id="BAABBP010000011">
    <property type="protein sequence ID" value="GAA3993157.1"/>
    <property type="molecule type" value="Genomic_DNA"/>
</dbReference>
<comment type="caution">
    <text evidence="7">The sequence shown here is derived from an EMBL/GenBank/DDBJ whole genome shotgun (WGS) entry which is preliminary data.</text>
</comment>
<accession>A0ABP7R6S6</accession>
<evidence type="ECO:0000256" key="2">
    <source>
        <dbReference type="ARBA" id="ARBA00022723"/>
    </source>
</evidence>
<dbReference type="InterPro" id="IPR036909">
    <property type="entry name" value="Cyt_c-like_dom_sf"/>
</dbReference>
<evidence type="ECO:0000313" key="7">
    <source>
        <dbReference type="EMBL" id="GAA3993157.1"/>
    </source>
</evidence>
<dbReference type="InterPro" id="IPR024167">
    <property type="entry name" value="Cytochrome_c4-like"/>
</dbReference>
<feature type="chain" id="PRO_5047516191" evidence="5">
    <location>
        <begin position="29"/>
        <end position="261"/>
    </location>
</feature>
<evidence type="ECO:0000256" key="4">
    <source>
        <dbReference type="PROSITE-ProRule" id="PRU00433"/>
    </source>
</evidence>
<name>A0ABP7R6S6_9BURK</name>
<dbReference type="PIRSF" id="PIRSF000005">
    <property type="entry name" value="Cytochrome_c4"/>
    <property type="match status" value="1"/>
</dbReference>
<sequence length="261" mass="28087">MPGRALLWQRWRASALLAALALALPAFAQTAAHEPESLPAAQARQEIDPDSMAARTLACTACHGREGRATPQGYYPRIAGKPDGYLYHQLRNFREGRRSYPQMTHLLQFMSDDYLHEIAQYFAALDLPHAPPAPAPASAAQRARGQLLVQQGDAARDIPACVQCHGDQLTGVQPFIPGLLGLSRDYLNAQLGAWQTGQRQALAPDCMERIAQRLSGADVAAITAWLTAQPVPDHGRPAARLAAPMPLRCGAVPEALAGGQP</sequence>
<evidence type="ECO:0000256" key="1">
    <source>
        <dbReference type="ARBA" id="ARBA00022617"/>
    </source>
</evidence>
<evidence type="ECO:0000313" key="8">
    <source>
        <dbReference type="Proteomes" id="UP001501627"/>
    </source>
</evidence>
<proteinExistence type="predicted"/>
<dbReference type="PANTHER" id="PTHR33751:SF11">
    <property type="entry name" value="BLL4483 PROTEIN"/>
    <property type="match status" value="1"/>
</dbReference>
<evidence type="ECO:0000256" key="5">
    <source>
        <dbReference type="SAM" id="SignalP"/>
    </source>
</evidence>
<evidence type="ECO:0000256" key="3">
    <source>
        <dbReference type="ARBA" id="ARBA00023004"/>
    </source>
</evidence>
<dbReference type="Proteomes" id="UP001501627">
    <property type="component" value="Unassembled WGS sequence"/>
</dbReference>
<evidence type="ECO:0000259" key="6">
    <source>
        <dbReference type="PROSITE" id="PS51007"/>
    </source>
</evidence>
<dbReference type="Gene3D" id="1.10.760.10">
    <property type="entry name" value="Cytochrome c-like domain"/>
    <property type="match status" value="2"/>
</dbReference>
<organism evidence="7 8">
    <name type="scientific">Comamonas faecalis</name>
    <dbReference type="NCBI Taxonomy" id="1387849"/>
    <lineage>
        <taxon>Bacteria</taxon>
        <taxon>Pseudomonadati</taxon>
        <taxon>Pseudomonadota</taxon>
        <taxon>Betaproteobacteria</taxon>
        <taxon>Burkholderiales</taxon>
        <taxon>Comamonadaceae</taxon>
        <taxon>Comamonas</taxon>
    </lineage>
</organism>
<dbReference type="PROSITE" id="PS51007">
    <property type="entry name" value="CYTC"/>
    <property type="match status" value="1"/>
</dbReference>
<reference evidence="8" key="1">
    <citation type="journal article" date="2019" name="Int. J. Syst. Evol. Microbiol.">
        <title>The Global Catalogue of Microorganisms (GCM) 10K type strain sequencing project: providing services to taxonomists for standard genome sequencing and annotation.</title>
        <authorList>
            <consortium name="The Broad Institute Genomics Platform"/>
            <consortium name="The Broad Institute Genome Sequencing Center for Infectious Disease"/>
            <person name="Wu L."/>
            <person name="Ma J."/>
        </authorList>
    </citation>
    <scope>NUCLEOTIDE SEQUENCE [LARGE SCALE GENOMIC DNA]</scope>
    <source>
        <strain evidence="8">JCM 17561</strain>
    </source>
</reference>
<dbReference type="InterPro" id="IPR009056">
    <property type="entry name" value="Cyt_c-like_dom"/>
</dbReference>
<keyword evidence="5" id="KW-0732">Signal</keyword>
<dbReference type="PANTHER" id="PTHR33751">
    <property type="entry name" value="CBB3-TYPE CYTOCHROME C OXIDASE SUBUNIT FIXP"/>
    <property type="match status" value="1"/>
</dbReference>
<keyword evidence="2 4" id="KW-0479">Metal-binding</keyword>
<gene>
    <name evidence="7" type="ORF">GCM10022279_15620</name>
</gene>
<protein>
    <submittedName>
        <fullName evidence="7">C-type cytochrome</fullName>
    </submittedName>
</protein>
<keyword evidence="1 4" id="KW-0349">Heme</keyword>
<keyword evidence="8" id="KW-1185">Reference proteome</keyword>
<dbReference type="RefSeq" id="WP_425549906.1">
    <property type="nucleotide sequence ID" value="NZ_BAABBP010000011.1"/>
</dbReference>
<dbReference type="Pfam" id="PF00034">
    <property type="entry name" value="Cytochrom_C"/>
    <property type="match status" value="1"/>
</dbReference>
<feature type="signal peptide" evidence="5">
    <location>
        <begin position="1"/>
        <end position="28"/>
    </location>
</feature>
<dbReference type="SUPFAM" id="SSF46626">
    <property type="entry name" value="Cytochrome c"/>
    <property type="match status" value="2"/>
</dbReference>